<gene>
    <name evidence="4" type="ORF">SV7mr_45650</name>
</gene>
<dbReference type="SUPFAM" id="SSF55729">
    <property type="entry name" value="Acyl-CoA N-acyltransferases (Nat)"/>
    <property type="match status" value="1"/>
</dbReference>
<protein>
    <submittedName>
        <fullName evidence="4">Putative acetyltransferase</fullName>
    </submittedName>
</protein>
<dbReference type="PANTHER" id="PTHR43420">
    <property type="entry name" value="ACETYLTRANSFERASE"/>
    <property type="match status" value="1"/>
</dbReference>
<keyword evidence="2" id="KW-0012">Acyltransferase</keyword>
<evidence type="ECO:0000259" key="3">
    <source>
        <dbReference type="PROSITE" id="PS51186"/>
    </source>
</evidence>
<dbReference type="PROSITE" id="PS51186">
    <property type="entry name" value="GNAT"/>
    <property type="match status" value="1"/>
</dbReference>
<sequence>MGITYFKRYRMESSLRDWQSDHAPRLPEDYFLVPFAPSLIREHAQAKFNSFREELDAIVFPCLSNLEGCLRLMKEISNRSDFVPAATWLIRHRIQSEPDGPVHWHPVGTIQGLSLDGWGAIQNLGIDPDHRGKGLGSVLLANAASGFRAMGLPRMHLEVTTENEGAIRLYHRKGFHRTKIVYKAADVTGARECV</sequence>
<dbReference type="RefSeq" id="WP_145276496.1">
    <property type="nucleotide sequence ID" value="NZ_CP036272.1"/>
</dbReference>
<dbReference type="AlphaFoldDB" id="A0A517T0W1"/>
<dbReference type="OrthoDB" id="273614at2"/>
<dbReference type="InterPro" id="IPR016181">
    <property type="entry name" value="Acyl_CoA_acyltransferase"/>
</dbReference>
<keyword evidence="5" id="KW-1185">Reference proteome</keyword>
<evidence type="ECO:0000313" key="5">
    <source>
        <dbReference type="Proteomes" id="UP000315003"/>
    </source>
</evidence>
<dbReference type="EMBL" id="CP036272">
    <property type="protein sequence ID" value="QDT62024.1"/>
    <property type="molecule type" value="Genomic_DNA"/>
</dbReference>
<dbReference type="InterPro" id="IPR000182">
    <property type="entry name" value="GNAT_dom"/>
</dbReference>
<evidence type="ECO:0000313" key="4">
    <source>
        <dbReference type="EMBL" id="QDT62024.1"/>
    </source>
</evidence>
<dbReference type="PANTHER" id="PTHR43420:SF44">
    <property type="entry name" value="ACETYLTRANSFERASE YPEA"/>
    <property type="match status" value="1"/>
</dbReference>
<dbReference type="InterPro" id="IPR050680">
    <property type="entry name" value="YpeA/RimI_acetyltransf"/>
</dbReference>
<accession>A0A517T0W1</accession>
<name>A0A517T0W1_9BACT</name>
<dbReference type="GO" id="GO:0016747">
    <property type="term" value="F:acyltransferase activity, transferring groups other than amino-acyl groups"/>
    <property type="evidence" value="ECO:0007669"/>
    <property type="project" value="InterPro"/>
</dbReference>
<organism evidence="4 5">
    <name type="scientific">Stieleria bergensis</name>
    <dbReference type="NCBI Taxonomy" id="2528025"/>
    <lineage>
        <taxon>Bacteria</taxon>
        <taxon>Pseudomonadati</taxon>
        <taxon>Planctomycetota</taxon>
        <taxon>Planctomycetia</taxon>
        <taxon>Pirellulales</taxon>
        <taxon>Pirellulaceae</taxon>
        <taxon>Stieleria</taxon>
    </lineage>
</organism>
<evidence type="ECO:0000256" key="1">
    <source>
        <dbReference type="ARBA" id="ARBA00022679"/>
    </source>
</evidence>
<dbReference type="Pfam" id="PF00583">
    <property type="entry name" value="Acetyltransf_1"/>
    <property type="match status" value="1"/>
</dbReference>
<evidence type="ECO:0000256" key="2">
    <source>
        <dbReference type="ARBA" id="ARBA00023315"/>
    </source>
</evidence>
<keyword evidence="1 4" id="KW-0808">Transferase</keyword>
<proteinExistence type="predicted"/>
<dbReference type="Proteomes" id="UP000315003">
    <property type="component" value="Chromosome"/>
</dbReference>
<dbReference type="CDD" id="cd04301">
    <property type="entry name" value="NAT_SF"/>
    <property type="match status" value="1"/>
</dbReference>
<dbReference type="Gene3D" id="3.40.630.30">
    <property type="match status" value="1"/>
</dbReference>
<feature type="domain" description="N-acetyltransferase" evidence="3">
    <location>
        <begin position="58"/>
        <end position="194"/>
    </location>
</feature>
<reference evidence="4 5" key="1">
    <citation type="submission" date="2019-02" db="EMBL/GenBank/DDBJ databases">
        <title>Deep-cultivation of Planctomycetes and their phenomic and genomic characterization uncovers novel biology.</title>
        <authorList>
            <person name="Wiegand S."/>
            <person name="Jogler M."/>
            <person name="Boedeker C."/>
            <person name="Pinto D."/>
            <person name="Vollmers J."/>
            <person name="Rivas-Marin E."/>
            <person name="Kohn T."/>
            <person name="Peeters S.H."/>
            <person name="Heuer A."/>
            <person name="Rast P."/>
            <person name="Oberbeckmann S."/>
            <person name="Bunk B."/>
            <person name="Jeske O."/>
            <person name="Meyerdierks A."/>
            <person name="Storesund J.E."/>
            <person name="Kallscheuer N."/>
            <person name="Luecker S."/>
            <person name="Lage O.M."/>
            <person name="Pohl T."/>
            <person name="Merkel B.J."/>
            <person name="Hornburger P."/>
            <person name="Mueller R.-W."/>
            <person name="Bruemmer F."/>
            <person name="Labrenz M."/>
            <person name="Spormann A.M."/>
            <person name="Op den Camp H."/>
            <person name="Overmann J."/>
            <person name="Amann R."/>
            <person name="Jetten M.S.M."/>
            <person name="Mascher T."/>
            <person name="Medema M.H."/>
            <person name="Devos D.P."/>
            <person name="Kaster A.-K."/>
            <person name="Ovreas L."/>
            <person name="Rohde M."/>
            <person name="Galperin M.Y."/>
            <person name="Jogler C."/>
        </authorList>
    </citation>
    <scope>NUCLEOTIDE SEQUENCE [LARGE SCALE GENOMIC DNA]</scope>
    <source>
        <strain evidence="4 5">SV_7m_r</strain>
    </source>
</reference>